<comment type="caution">
    <text evidence="2">The sequence shown here is derived from an EMBL/GenBank/DDBJ whole genome shotgun (WGS) entry which is preliminary data.</text>
</comment>
<evidence type="ECO:0000313" key="2">
    <source>
        <dbReference type="EMBL" id="GMQ29513.1"/>
    </source>
</evidence>
<name>A0ABQ6PQP8_9BACT</name>
<keyword evidence="1" id="KW-0663">Pyridoxal phosphate</keyword>
<proteinExistence type="inferred from homology"/>
<dbReference type="InterPro" id="IPR015424">
    <property type="entry name" value="PyrdxlP-dep_Trfase"/>
</dbReference>
<keyword evidence="2" id="KW-0032">Aminotransferase</keyword>
<keyword evidence="3" id="KW-1185">Reference proteome</keyword>
<accession>A0ABQ6PQP8</accession>
<dbReference type="GO" id="GO:0008483">
    <property type="term" value="F:transaminase activity"/>
    <property type="evidence" value="ECO:0007669"/>
    <property type="project" value="UniProtKB-KW"/>
</dbReference>
<protein>
    <submittedName>
        <fullName evidence="2">DegT/DnrJ/EryC1/StrS family aminotransferase</fullName>
    </submittedName>
</protein>
<evidence type="ECO:0000313" key="3">
    <source>
        <dbReference type="Proteomes" id="UP001338309"/>
    </source>
</evidence>
<evidence type="ECO:0000256" key="1">
    <source>
        <dbReference type="RuleBase" id="RU004508"/>
    </source>
</evidence>
<dbReference type="InterPro" id="IPR015422">
    <property type="entry name" value="PyrdxlP-dep_Trfase_small"/>
</dbReference>
<dbReference type="InterPro" id="IPR015421">
    <property type="entry name" value="PyrdxlP-dep_Trfase_major"/>
</dbReference>
<dbReference type="InterPro" id="IPR000653">
    <property type="entry name" value="DegT/StrS_aminotransferase"/>
</dbReference>
<dbReference type="PANTHER" id="PTHR30244">
    <property type="entry name" value="TRANSAMINASE"/>
    <property type="match status" value="1"/>
</dbReference>
<sequence>MKSIQMVDLRSQYERIKPEIDLAIQGVIENSAFINGPEVKAFAKELAEYTGAEFVIPCGNGTDALQIAMMALDFKPGQEVIVPAFTYVAAVEMISLLGLKPKFVDVTPDTFEMNPSELEKAIGPNVVGIIPVHLYGQCSNMEFILDVANRNNLKVIEDTAQAIGAVYSFSNGKKAQAGTMGHVGTTSFFPSKNLGCYGDGGAMFTNDPDLAERLNRIANHGQKKKYHHESIGVNSRLDTLQAAILRVKLKELDRYCAARNQVADRYDQAFKNHTSIKIPKRASNSTHVFHQYTVQIEGADRDALKSYLQEKGIPTMIYYPIPVPKQQAYLRYGYQTGDFPVSESLCEKVLSFPIHTEMDPAQQDFIIDSILSYF</sequence>
<dbReference type="CDD" id="cd00616">
    <property type="entry name" value="AHBA_syn"/>
    <property type="match status" value="1"/>
</dbReference>
<dbReference type="PIRSF" id="PIRSF000390">
    <property type="entry name" value="PLP_StrS"/>
    <property type="match status" value="1"/>
</dbReference>
<dbReference type="Proteomes" id="UP001338309">
    <property type="component" value="Unassembled WGS sequence"/>
</dbReference>
<reference evidence="2 3" key="1">
    <citation type="submission" date="2023-08" db="EMBL/GenBank/DDBJ databases">
        <title>Draft genome sequence of Algoriphagus confluentis.</title>
        <authorList>
            <person name="Takatani N."/>
            <person name="Hosokawa M."/>
            <person name="Sawabe T."/>
        </authorList>
    </citation>
    <scope>NUCLEOTIDE SEQUENCE [LARGE SCALE GENOMIC DNA]</scope>
    <source>
        <strain evidence="2 3">NBRC 111222</strain>
    </source>
</reference>
<organism evidence="2 3">
    <name type="scientific">Algoriphagus confluentis</name>
    <dbReference type="NCBI Taxonomy" id="1697556"/>
    <lineage>
        <taxon>Bacteria</taxon>
        <taxon>Pseudomonadati</taxon>
        <taxon>Bacteroidota</taxon>
        <taxon>Cytophagia</taxon>
        <taxon>Cytophagales</taxon>
        <taxon>Cyclobacteriaceae</taxon>
        <taxon>Algoriphagus</taxon>
    </lineage>
</organism>
<gene>
    <name evidence="2" type="ORF">Aconfl_21560</name>
</gene>
<dbReference type="Pfam" id="PF01041">
    <property type="entry name" value="DegT_DnrJ_EryC1"/>
    <property type="match status" value="1"/>
</dbReference>
<dbReference type="Gene3D" id="3.40.640.10">
    <property type="entry name" value="Type I PLP-dependent aspartate aminotransferase-like (Major domain)"/>
    <property type="match status" value="1"/>
</dbReference>
<dbReference type="PANTHER" id="PTHR30244:SF42">
    <property type="entry name" value="UDP-2-ACETAMIDO-2-DEOXY-3-OXO-D-GLUCURONATE AMINOTRANSFERASE"/>
    <property type="match status" value="1"/>
</dbReference>
<dbReference type="RefSeq" id="WP_338224235.1">
    <property type="nucleotide sequence ID" value="NZ_BTPD01000006.1"/>
</dbReference>
<dbReference type="SUPFAM" id="SSF53383">
    <property type="entry name" value="PLP-dependent transferases"/>
    <property type="match status" value="1"/>
</dbReference>
<comment type="similarity">
    <text evidence="1">Belongs to the DegT/DnrJ/EryC1 family.</text>
</comment>
<dbReference type="EMBL" id="BTPD01000006">
    <property type="protein sequence ID" value="GMQ29513.1"/>
    <property type="molecule type" value="Genomic_DNA"/>
</dbReference>
<keyword evidence="2" id="KW-0808">Transferase</keyword>
<dbReference type="Gene3D" id="3.90.1150.10">
    <property type="entry name" value="Aspartate Aminotransferase, domain 1"/>
    <property type="match status" value="1"/>
</dbReference>